<dbReference type="Pfam" id="PF18480">
    <property type="entry name" value="DUF5615"/>
    <property type="match status" value="1"/>
</dbReference>
<comment type="caution">
    <text evidence="2">The sequence shown here is derived from an EMBL/GenBank/DDBJ whole genome shotgun (WGS) entry which is preliminary data.</text>
</comment>
<proteinExistence type="predicted"/>
<sequence length="122" mass="13236">MKFLVDAQLPARLSSFLADAGHDSLHTRDLPSGNRTTDAVIAELADEDDRIVVTKDRDFRDGHLLGRSPRRLLVVATGNITNAALLALFSEHLGAIVAAFDEVDFVELRPTALVLHGRPGPD</sequence>
<reference evidence="2 3" key="1">
    <citation type="submission" date="2020-11" db="EMBL/GenBank/DDBJ databases">
        <title>Pseudonocardia abyssalis sp. nov. and Pseudonocardia oceani sp. nov., description and phylogenomic analysis of two novel actinomycetes isolated from the deep Southern Ocean.</title>
        <authorList>
            <person name="Parra J."/>
        </authorList>
    </citation>
    <scope>NUCLEOTIDE SEQUENCE [LARGE SCALE GENOMIC DNA]</scope>
    <source>
        <strain evidence="3">KRD185</strain>
    </source>
</reference>
<protein>
    <submittedName>
        <fullName evidence="2">DUF5615 family PIN-like protein</fullName>
    </submittedName>
</protein>
<dbReference type="Proteomes" id="UP000694300">
    <property type="component" value="Unassembled WGS sequence"/>
</dbReference>
<evidence type="ECO:0000313" key="2">
    <source>
        <dbReference type="EMBL" id="MBW0128718.1"/>
    </source>
</evidence>
<dbReference type="RefSeq" id="WP_218589986.1">
    <property type="nucleotide sequence ID" value="NZ_JADQDE010000016.1"/>
</dbReference>
<feature type="domain" description="DUF5615" evidence="1">
    <location>
        <begin position="1"/>
        <end position="106"/>
    </location>
</feature>
<organism evidence="2 3">
    <name type="scientific">Pseudonocardia oceani</name>
    <dbReference type="NCBI Taxonomy" id="2792013"/>
    <lineage>
        <taxon>Bacteria</taxon>
        <taxon>Bacillati</taxon>
        <taxon>Actinomycetota</taxon>
        <taxon>Actinomycetes</taxon>
        <taxon>Pseudonocardiales</taxon>
        <taxon>Pseudonocardiaceae</taxon>
        <taxon>Pseudonocardia</taxon>
    </lineage>
</organism>
<accession>A0ABS6U928</accession>
<keyword evidence="3" id="KW-1185">Reference proteome</keyword>
<evidence type="ECO:0000259" key="1">
    <source>
        <dbReference type="Pfam" id="PF18480"/>
    </source>
</evidence>
<dbReference type="InterPro" id="IPR041049">
    <property type="entry name" value="DUF5615"/>
</dbReference>
<dbReference type="EMBL" id="JADQDF010000001">
    <property type="protein sequence ID" value="MBW0128718.1"/>
    <property type="molecule type" value="Genomic_DNA"/>
</dbReference>
<name>A0ABS6U928_9PSEU</name>
<gene>
    <name evidence="2" type="ORF">I4I82_13630</name>
</gene>
<evidence type="ECO:0000313" key="3">
    <source>
        <dbReference type="Proteomes" id="UP000694300"/>
    </source>
</evidence>